<gene>
    <name evidence="2" type="ORF">PCOR1329_LOCUS83506</name>
</gene>
<sequence>MKRKLAALGYQSASLETSSGKGKGKGGRSKTSTRTSTLWKGCGFDQLKGITRSAVLEVLVATTGHISAGPAALRPAWNSRGASPEGWPFLGHGFDEESGFEWKGATVTMYLVTFTCMGMAWSGTAPRRCCCNRTRSTRPWPRRGSGRTAPTARPWPRRGSGRTPG</sequence>
<dbReference type="EMBL" id="CAUYUJ010022104">
    <property type="protein sequence ID" value="CAK0908953.1"/>
    <property type="molecule type" value="Genomic_DNA"/>
</dbReference>
<feature type="compositionally biased region" description="Basic residues" evidence="1">
    <location>
        <begin position="155"/>
        <end position="165"/>
    </location>
</feature>
<organism evidence="2 3">
    <name type="scientific">Prorocentrum cordatum</name>
    <dbReference type="NCBI Taxonomy" id="2364126"/>
    <lineage>
        <taxon>Eukaryota</taxon>
        <taxon>Sar</taxon>
        <taxon>Alveolata</taxon>
        <taxon>Dinophyceae</taxon>
        <taxon>Prorocentrales</taxon>
        <taxon>Prorocentraceae</taxon>
        <taxon>Prorocentrum</taxon>
    </lineage>
</organism>
<reference evidence="2" key="1">
    <citation type="submission" date="2023-10" db="EMBL/GenBank/DDBJ databases">
        <authorList>
            <person name="Chen Y."/>
            <person name="Shah S."/>
            <person name="Dougan E. K."/>
            <person name="Thang M."/>
            <person name="Chan C."/>
        </authorList>
    </citation>
    <scope>NUCLEOTIDE SEQUENCE [LARGE SCALE GENOMIC DNA]</scope>
</reference>
<dbReference type="Proteomes" id="UP001189429">
    <property type="component" value="Unassembled WGS sequence"/>
</dbReference>
<protein>
    <submittedName>
        <fullName evidence="2">Uncharacterized protein</fullName>
    </submittedName>
</protein>
<feature type="region of interest" description="Disordered" evidence="1">
    <location>
        <begin position="132"/>
        <end position="165"/>
    </location>
</feature>
<feature type="region of interest" description="Disordered" evidence="1">
    <location>
        <begin position="15"/>
        <end position="35"/>
    </location>
</feature>
<proteinExistence type="predicted"/>
<accession>A0ABN9YBE5</accession>
<evidence type="ECO:0000313" key="2">
    <source>
        <dbReference type="EMBL" id="CAK0908953.1"/>
    </source>
</evidence>
<keyword evidence="3" id="KW-1185">Reference proteome</keyword>
<name>A0ABN9YBE5_9DINO</name>
<evidence type="ECO:0000256" key="1">
    <source>
        <dbReference type="SAM" id="MobiDB-lite"/>
    </source>
</evidence>
<evidence type="ECO:0000313" key="3">
    <source>
        <dbReference type="Proteomes" id="UP001189429"/>
    </source>
</evidence>
<comment type="caution">
    <text evidence="2">The sequence shown here is derived from an EMBL/GenBank/DDBJ whole genome shotgun (WGS) entry which is preliminary data.</text>
</comment>